<evidence type="ECO:0000259" key="1">
    <source>
        <dbReference type="Pfam" id="PF25794"/>
    </source>
</evidence>
<evidence type="ECO:0000313" key="2">
    <source>
        <dbReference type="EMBL" id="ERN06243.1"/>
    </source>
</evidence>
<dbReference type="KEGG" id="atr:18434435"/>
<dbReference type="Gramene" id="ERN06243">
    <property type="protein sequence ID" value="ERN06243"/>
    <property type="gene ID" value="AMTR_s00016p00193450"/>
</dbReference>
<reference evidence="3" key="1">
    <citation type="journal article" date="2013" name="Science">
        <title>The Amborella genome and the evolution of flowering plants.</title>
        <authorList>
            <consortium name="Amborella Genome Project"/>
        </authorList>
    </citation>
    <scope>NUCLEOTIDE SEQUENCE [LARGE SCALE GENOMIC DNA]</scope>
</reference>
<dbReference type="HOGENOM" id="CLU_000864_1_0_1"/>
<sequence>MAKTPESEHIEEIRTKKFSIGREPNPLTEDLHHAVRNLSAELYSKDIHFLMELIQNAEDNTYEPGVDPSLEFLVTSNDITKTGASSTLLVFNNEKGFSRKNIESICSVGRSTKAGNRQSGYIGEKGIGFKSVFLVSSQAYIFSNGYQISFNEEPNPDCKIGYIVPEWVEEKPTLSDVHELYGSDKLLPTTTIILPLKPDKVAAVKNQLSIVHPELLLFLSKIKQLSVREHNADPKLNTVSSISISSETSLQKRKNINAECYALHLSVQENGVLNECRYHIWRQRFPVKPECKVERRMDIEEWVISLAFPFGKRINRGSSSAGIYAFLPTEMVTNLPFIIQADFILPSSRESIVWENKWNKGILDCVPTSFFDAFYSYLKSNEAAPPSSLSTMFKFLPVKESPFSELNNVRDSIRKKVISEEILPCESFSEQQFFCKPNEAGRLLPVFWDILFKAQENGVCLQSVMSHGMYVISSAFDQGKFDDILEFLGVGFMKYDWYGKCIRSSDMVSGVSEGVYMELLCFLADNWADKFAYSNFKNVPILKYIDLHGRTALCNLDESSSSWGKCIYFSSAVEAPWLIKWNQEFGGAAGCYLMPEVTQTTLRGFQRSDTLLRWLRQYANVDNMSTYKFAFEMLQKMHKERKIALSFAHFLYHSFSKNFLHGSEVVRLCQSMPLVDNYGSVTTSRNGILVPSAGSKWAKLMVSNPWRGEGYIELSEDYIRSGSFGGIYTSENQLLEFVKTCFNAVDIPELRPPNAKLPTSSSPLMKENALLLLEWIRNLQRKGISIPERFLTGIREGSWLKTSLSFKAPKESFLSSSEWGNLLQMGNVLVDIPLIDENFYDYRISSYKGELSAIGVMVEYGEACRFIANRLMSLSDSSTLTRSHVFSMLGFIRYLGVNYNLPDEFMGRVREGKWLKTSSGYRLPVGSVLSDPKWESFSQISKLPLIDEVYYGEEIRRYKSELRSLGVVVGFNQEYQLVMDNLCLPAFLITLTRDSVLSILECIRNSRSSDALSRKLRGQQWLRTTHGFMAPHESFLYDSTWGCLNEIVDGVALIEEHFYGSDLCYYKEELGQLGVITSLEHASKQIALRFKSHLSSLGGISKDNALSLLKFLRYCKECLLQNPQVELMNCIVEQKWVKTTCGYRTPRQAILFSPQWDFISKLAVLPFIDDSHYGNCMSSYREELKDMGAVVEFERGARFVAKSLKLPKDPTTLAPAHVFSLLHCIRLLLKEFQPSLPEEFMRALGEEKWLKTYMGYKSPNGCLLYDSLWEPLLQPEDGPFIDEAFYGSQIVSFKEELRRIGVNIDPTVGCSLVVNHLKSHSENPAIVRIYKYLHKFNWSSEEESTSWIWIPNGDSNGEWVKPAKCALHDKDNLFGSRFHVLDKLYEKNLLSFFSLAFGVVTNPKIEDYCELWKTWEDEDHLLTLGECSCFWASIVRHWNLRTEKLISNSIMKLPKSTDLGSIKLCDKREVFIPDDLQLKDLFSETPSGSVIVWYPQFSMPSIPLTKLFEIYSIIGVKAISKSVRKDESSMSCGTEFRKAVGFIRKGLIRMVLGYLANPSLVIAPEDRHQMAKSLLQLTVFEMDEPITVFCFLPISADKSLSVQSTRMVRWEKDSSRLLVQLWKKEDQKSNIEFATYFAEAVSKGLLWDKTELVDDLLELIKVGFLLQYDVNAVDFLLKTKNLQLFEEDEQFLSSAFPSD</sequence>
<dbReference type="OrthoDB" id="1262810at2759"/>
<evidence type="ECO:0000313" key="3">
    <source>
        <dbReference type="Proteomes" id="UP000017836"/>
    </source>
</evidence>
<gene>
    <name evidence="2" type="ORF">AMTR_s00016p00193450</name>
</gene>
<dbReference type="PANTHER" id="PTHR32387:SF3">
    <property type="entry name" value="ATP_DNA BINDING PROTEIN"/>
    <property type="match status" value="1"/>
</dbReference>
<dbReference type="Pfam" id="PF25794">
    <property type="entry name" value="SACS"/>
    <property type="match status" value="1"/>
</dbReference>
<feature type="domain" description="Sacsin/Nov" evidence="1">
    <location>
        <begin position="29"/>
        <end position="145"/>
    </location>
</feature>
<dbReference type="OMA" id="GWYAKCI"/>
<accession>W1PE65</accession>
<dbReference type="Gene3D" id="3.30.565.10">
    <property type="entry name" value="Histidine kinase-like ATPase, C-terminal domain"/>
    <property type="match status" value="1"/>
</dbReference>
<protein>
    <recommendedName>
        <fullName evidence="1">Sacsin/Nov domain-containing protein</fullName>
    </recommendedName>
</protein>
<dbReference type="InterPro" id="IPR052957">
    <property type="entry name" value="Auxin_embryo_med"/>
</dbReference>
<dbReference type="InterPro" id="IPR058210">
    <property type="entry name" value="SACS/Nov_dom"/>
</dbReference>
<keyword evidence="3" id="KW-1185">Reference proteome</keyword>
<dbReference type="SUPFAM" id="SSF55874">
    <property type="entry name" value="ATPase domain of HSP90 chaperone/DNA topoisomerase II/histidine kinase"/>
    <property type="match status" value="1"/>
</dbReference>
<organism evidence="2 3">
    <name type="scientific">Amborella trichopoda</name>
    <dbReference type="NCBI Taxonomy" id="13333"/>
    <lineage>
        <taxon>Eukaryota</taxon>
        <taxon>Viridiplantae</taxon>
        <taxon>Streptophyta</taxon>
        <taxon>Embryophyta</taxon>
        <taxon>Tracheophyta</taxon>
        <taxon>Spermatophyta</taxon>
        <taxon>Magnoliopsida</taxon>
        <taxon>Amborellales</taxon>
        <taxon>Amborellaceae</taxon>
        <taxon>Amborella</taxon>
    </lineage>
</organism>
<proteinExistence type="predicted"/>
<dbReference type="EMBL" id="KI393908">
    <property type="protein sequence ID" value="ERN06243.1"/>
    <property type="molecule type" value="Genomic_DNA"/>
</dbReference>
<dbReference type="NCBIfam" id="NF047352">
    <property type="entry name" value="P_loop_sacsin"/>
    <property type="match status" value="1"/>
</dbReference>
<name>W1PE65_AMBTC</name>
<dbReference type="Proteomes" id="UP000017836">
    <property type="component" value="Unassembled WGS sequence"/>
</dbReference>
<dbReference type="InterPro" id="IPR036890">
    <property type="entry name" value="HATPase_C_sf"/>
</dbReference>
<dbReference type="PANTHER" id="PTHR32387">
    <property type="entry name" value="WU:FJ29H11"/>
    <property type="match status" value="1"/>
</dbReference>
<dbReference type="eggNOG" id="ENOG502QXH2">
    <property type="taxonomic scope" value="Eukaryota"/>
</dbReference>